<name>A0A183CXE6_9BILA</name>
<evidence type="ECO:0000313" key="1">
    <source>
        <dbReference type="WBParaSite" id="GPUH_0000113701-mRNA-1"/>
    </source>
</evidence>
<accession>A0A183CXE6</accession>
<dbReference type="AlphaFoldDB" id="A0A183CXE6"/>
<protein>
    <submittedName>
        <fullName evidence="1">Transposase</fullName>
    </submittedName>
</protein>
<sequence>LDEAPSIQGDYDPHGQLQPFWYDFLRKPALRDLILCEKWSRPDYLH</sequence>
<dbReference type="WBParaSite" id="GPUH_0000113701-mRNA-1">
    <property type="protein sequence ID" value="GPUH_0000113701-mRNA-1"/>
    <property type="gene ID" value="GPUH_0000113701"/>
</dbReference>
<organism evidence="1">
    <name type="scientific">Gongylonema pulchrum</name>
    <dbReference type="NCBI Taxonomy" id="637853"/>
    <lineage>
        <taxon>Eukaryota</taxon>
        <taxon>Metazoa</taxon>
        <taxon>Ecdysozoa</taxon>
        <taxon>Nematoda</taxon>
        <taxon>Chromadorea</taxon>
        <taxon>Rhabditida</taxon>
        <taxon>Spirurina</taxon>
        <taxon>Spiruromorpha</taxon>
        <taxon>Spiruroidea</taxon>
        <taxon>Gongylonematidae</taxon>
        <taxon>Gongylonema</taxon>
    </lineage>
</organism>
<proteinExistence type="predicted"/>
<reference evidence="1" key="1">
    <citation type="submission" date="2016-06" db="UniProtKB">
        <authorList>
            <consortium name="WormBaseParasite"/>
        </authorList>
    </citation>
    <scope>IDENTIFICATION</scope>
</reference>